<dbReference type="Proteomes" id="UP000504609">
    <property type="component" value="Unplaced"/>
</dbReference>
<gene>
    <name evidence="8" type="primary">LOC111449925</name>
</gene>
<dbReference type="Gene3D" id="3.30.70.100">
    <property type="match status" value="1"/>
</dbReference>
<evidence type="ECO:0000256" key="5">
    <source>
        <dbReference type="ARBA" id="ARBA00024045"/>
    </source>
</evidence>
<proteinExistence type="inferred from homology"/>
<evidence type="ECO:0000256" key="3">
    <source>
        <dbReference type="ARBA" id="ARBA00023288"/>
    </source>
</evidence>
<keyword evidence="1" id="KW-0488">Methylation</keyword>
<protein>
    <submittedName>
        <fullName evidence="8">Heavy metal-associated isoprenylated plant protein 39-like</fullName>
    </submittedName>
</protein>
<feature type="domain" description="HMA" evidence="6">
    <location>
        <begin position="3"/>
        <end position="70"/>
    </location>
</feature>
<evidence type="ECO:0000313" key="7">
    <source>
        <dbReference type="Proteomes" id="UP000504609"/>
    </source>
</evidence>
<dbReference type="Pfam" id="PF00403">
    <property type="entry name" value="HMA"/>
    <property type="match status" value="1"/>
</dbReference>
<dbReference type="PROSITE" id="PS50846">
    <property type="entry name" value="HMA_2"/>
    <property type="match status" value="1"/>
</dbReference>
<dbReference type="GO" id="GO:0046872">
    <property type="term" value="F:metal ion binding"/>
    <property type="evidence" value="ECO:0007669"/>
    <property type="project" value="UniProtKB-KW"/>
</dbReference>
<dbReference type="GeneID" id="111449925"/>
<keyword evidence="3" id="KW-0449">Lipoprotein</keyword>
<evidence type="ECO:0000256" key="4">
    <source>
        <dbReference type="ARBA" id="ARBA00023289"/>
    </source>
</evidence>
<dbReference type="InterPro" id="IPR006121">
    <property type="entry name" value="HMA_dom"/>
</dbReference>
<evidence type="ECO:0000313" key="8">
    <source>
        <dbReference type="RefSeq" id="XP_022945780.1"/>
    </source>
</evidence>
<evidence type="ECO:0000259" key="6">
    <source>
        <dbReference type="PROSITE" id="PS50846"/>
    </source>
</evidence>
<accession>A0A6J1G1Y4</accession>
<evidence type="ECO:0000256" key="2">
    <source>
        <dbReference type="ARBA" id="ARBA00022723"/>
    </source>
</evidence>
<reference evidence="8" key="1">
    <citation type="submission" date="2025-08" db="UniProtKB">
        <authorList>
            <consortium name="RefSeq"/>
        </authorList>
    </citation>
    <scope>IDENTIFICATION</scope>
    <source>
        <tissue evidence="8">Young leaves</tissue>
    </source>
</reference>
<dbReference type="KEGG" id="cmos:111449925"/>
<keyword evidence="7" id="KW-1185">Reference proteome</keyword>
<keyword evidence="4" id="KW-0636">Prenylation</keyword>
<name>A0A6J1G1Y4_CUCMO</name>
<comment type="similarity">
    <text evidence="5">Belongs to the HIPP family.</text>
</comment>
<dbReference type="PANTHER" id="PTHR45811:SF49">
    <property type="entry name" value="OS04G0667600 PROTEIN"/>
    <property type="match status" value="1"/>
</dbReference>
<dbReference type="AlphaFoldDB" id="A0A6J1G1Y4"/>
<dbReference type="RefSeq" id="XP_022945780.1">
    <property type="nucleotide sequence ID" value="XM_023090012.1"/>
</dbReference>
<sequence length="112" mass="13105">MEAKKIVLEIPLYNEDDKKKAMTIVSKLEGVTSISMEMKEKKMTVIGEVDPICMVRKLRRFRQTEIISVGPPKEEEKKKAEDKIEEVLNYYRYNVPFYSVQPYEQPPTCVIC</sequence>
<dbReference type="PANTHER" id="PTHR45811">
    <property type="entry name" value="COPPER TRANSPORT PROTEIN FAMILY-RELATED"/>
    <property type="match status" value="1"/>
</dbReference>
<dbReference type="InterPro" id="IPR051863">
    <property type="entry name" value="HIPP"/>
</dbReference>
<keyword evidence="2" id="KW-0479">Metal-binding</keyword>
<evidence type="ECO:0000256" key="1">
    <source>
        <dbReference type="ARBA" id="ARBA00022481"/>
    </source>
</evidence>
<organism evidence="7 8">
    <name type="scientific">Cucurbita moschata</name>
    <name type="common">Winter crookneck squash</name>
    <name type="synonym">Cucurbita pepo var. moschata</name>
    <dbReference type="NCBI Taxonomy" id="3662"/>
    <lineage>
        <taxon>Eukaryota</taxon>
        <taxon>Viridiplantae</taxon>
        <taxon>Streptophyta</taxon>
        <taxon>Embryophyta</taxon>
        <taxon>Tracheophyta</taxon>
        <taxon>Spermatophyta</taxon>
        <taxon>Magnoliopsida</taxon>
        <taxon>eudicotyledons</taxon>
        <taxon>Gunneridae</taxon>
        <taxon>Pentapetalae</taxon>
        <taxon>rosids</taxon>
        <taxon>fabids</taxon>
        <taxon>Cucurbitales</taxon>
        <taxon>Cucurbitaceae</taxon>
        <taxon>Cucurbiteae</taxon>
        <taxon>Cucurbita</taxon>
    </lineage>
</organism>